<accession>A0A2T7TA59</accession>
<feature type="active site" description="Proton donor/acceptor; for phosphatase activity" evidence="1">
    <location>
        <position position="296"/>
    </location>
</feature>
<reference evidence="6 7" key="1">
    <citation type="submission" date="2013-12" db="EMBL/GenBank/DDBJ databases">
        <title>Annotated genome of Streptomyces scopuliridis.</title>
        <authorList>
            <person name="Olson J.B."/>
        </authorList>
    </citation>
    <scope>NUCLEOTIDE SEQUENCE [LARGE SCALE GENOMIC DNA]</scope>
    <source>
        <strain evidence="6 7">RB72</strain>
    </source>
</reference>
<gene>
    <name evidence="6" type="ORF">Y717_07090</name>
</gene>
<evidence type="ECO:0000256" key="3">
    <source>
        <dbReference type="PIRSR" id="PIRSR613078-2"/>
    </source>
</evidence>
<dbReference type="GO" id="GO:0016791">
    <property type="term" value="F:phosphatase activity"/>
    <property type="evidence" value="ECO:0007669"/>
    <property type="project" value="TreeGrafter"/>
</dbReference>
<feature type="active site" description="Tele-phosphohistidine intermediate" evidence="1">
    <location>
        <position position="220"/>
    </location>
</feature>
<feature type="region of interest" description="Disordered" evidence="4">
    <location>
        <begin position="132"/>
        <end position="151"/>
    </location>
</feature>
<evidence type="ECO:0000313" key="7">
    <source>
        <dbReference type="Proteomes" id="UP000245992"/>
    </source>
</evidence>
<dbReference type="InterPro" id="IPR002156">
    <property type="entry name" value="RNaseH_domain"/>
</dbReference>
<dbReference type="PANTHER" id="PTHR48100:SF1">
    <property type="entry name" value="HISTIDINE PHOSPHATASE FAMILY PROTEIN-RELATED"/>
    <property type="match status" value="1"/>
</dbReference>
<dbReference type="SMART" id="SM00855">
    <property type="entry name" value="PGAM"/>
    <property type="match status" value="1"/>
</dbReference>
<comment type="caution">
    <text evidence="6">The sequence shown here is derived from an EMBL/GenBank/DDBJ whole genome shotgun (WGS) entry which is preliminary data.</text>
</comment>
<dbReference type="NCBIfam" id="NF005567">
    <property type="entry name" value="PRK07238.1"/>
    <property type="match status" value="1"/>
</dbReference>
<dbReference type="SUPFAM" id="SSF53254">
    <property type="entry name" value="Phosphoglycerate mutase-like"/>
    <property type="match status" value="1"/>
</dbReference>
<dbReference type="Pfam" id="PF13456">
    <property type="entry name" value="RVT_3"/>
    <property type="match status" value="1"/>
</dbReference>
<dbReference type="OrthoDB" id="5296884at2"/>
<dbReference type="Pfam" id="PF00300">
    <property type="entry name" value="His_Phos_1"/>
    <property type="match status" value="1"/>
</dbReference>
<evidence type="ECO:0000256" key="2">
    <source>
        <dbReference type="PIRSR" id="PIRSR613078-1"/>
    </source>
</evidence>
<evidence type="ECO:0000256" key="1">
    <source>
        <dbReference type="PIRSR" id="PIRSR036922-1"/>
    </source>
</evidence>
<dbReference type="InterPro" id="IPR013078">
    <property type="entry name" value="His_Pase_superF_clade-1"/>
</dbReference>
<evidence type="ECO:0000313" key="6">
    <source>
        <dbReference type="EMBL" id="PVE11971.1"/>
    </source>
</evidence>
<dbReference type="GO" id="GO:0003676">
    <property type="term" value="F:nucleic acid binding"/>
    <property type="evidence" value="ECO:0007669"/>
    <property type="project" value="InterPro"/>
</dbReference>
<dbReference type="InterPro" id="IPR012337">
    <property type="entry name" value="RNaseH-like_sf"/>
</dbReference>
<protein>
    <submittedName>
        <fullName evidence="6">Bifunctional RNase H/acid phosphatase</fullName>
    </submittedName>
</protein>
<dbReference type="STRING" id="1440053.GCA_000718095_03599"/>
<dbReference type="InterPro" id="IPR050275">
    <property type="entry name" value="PGM_Phosphatase"/>
</dbReference>
<dbReference type="Gene3D" id="3.30.420.10">
    <property type="entry name" value="Ribonuclease H-like superfamily/Ribonuclease H"/>
    <property type="match status" value="1"/>
</dbReference>
<evidence type="ECO:0000259" key="5">
    <source>
        <dbReference type="PROSITE" id="PS50879"/>
    </source>
</evidence>
<dbReference type="Gene3D" id="3.40.50.1240">
    <property type="entry name" value="Phosphoglycerate mutase-like"/>
    <property type="match status" value="1"/>
</dbReference>
<sequence>MRQFIVEADGGSRGNPGPAGYGAVVLDGRTGEPLAEAAEYIGIATNNVAEYKGLIAGLNAAKALDPAAGIRVRMDSKLVVEQMSGRWKIKHPDMKPLAAEAARIFPAGQVTFEWIPRERNKHADRLANEAMDAGRNGGQWDPSASTAALDASAARAATTAAEAGEAVGRAAQTERTEAASSVSASSDSAPSVSAPASSASVGWGSSADLGAPVTFVLLRHGETALTPEKRFSGSGGSDPELSAAGRRQAEAVAASLAARGTIQEIVSSPLRRCRETAGTVAARLGLDVTAEEGLRETDFGAWEGLTFAEVRERYPDDLSAWLASPDVAPTGGGESFTAVGRRVAAVRDRLLERYRGRTVLVVTHVTPVKTLVRLALGAPPESLFRMELSAASLSAVAYYADGNVSVRLLNDTSHLR</sequence>
<evidence type="ECO:0000256" key="4">
    <source>
        <dbReference type="SAM" id="MobiDB-lite"/>
    </source>
</evidence>
<dbReference type="EMBL" id="AZSP01000124">
    <property type="protein sequence ID" value="PVE11971.1"/>
    <property type="molecule type" value="Genomic_DNA"/>
</dbReference>
<dbReference type="CDD" id="cd07067">
    <property type="entry name" value="HP_PGM_like"/>
    <property type="match status" value="1"/>
</dbReference>
<dbReference type="InterPro" id="IPR036397">
    <property type="entry name" value="RNaseH_sf"/>
</dbReference>
<dbReference type="PANTHER" id="PTHR48100">
    <property type="entry name" value="BROAD-SPECIFICITY PHOSPHATASE YOR283W-RELATED"/>
    <property type="match status" value="1"/>
</dbReference>
<dbReference type="InterPro" id="IPR029033">
    <property type="entry name" value="His_PPase_superfam"/>
</dbReference>
<dbReference type="RefSeq" id="WP_030352647.1">
    <property type="nucleotide sequence ID" value="NZ_AZSP01000124.1"/>
</dbReference>
<dbReference type="GO" id="GO:0004523">
    <property type="term" value="F:RNA-DNA hybrid ribonuclease activity"/>
    <property type="evidence" value="ECO:0007669"/>
    <property type="project" value="InterPro"/>
</dbReference>
<dbReference type="Proteomes" id="UP000245992">
    <property type="component" value="Unassembled WGS sequence"/>
</dbReference>
<dbReference type="InterPro" id="IPR014636">
    <property type="entry name" value="RNaseH/PGlycerate_mutase"/>
</dbReference>
<keyword evidence="7" id="KW-1185">Reference proteome</keyword>
<dbReference type="PROSITE" id="PS50879">
    <property type="entry name" value="RNASE_H_1"/>
    <property type="match status" value="1"/>
</dbReference>
<organism evidence="6 7">
    <name type="scientific">Streptomyces scopuliridis RB72</name>
    <dbReference type="NCBI Taxonomy" id="1440053"/>
    <lineage>
        <taxon>Bacteria</taxon>
        <taxon>Bacillati</taxon>
        <taxon>Actinomycetota</taxon>
        <taxon>Actinomycetes</taxon>
        <taxon>Kitasatosporales</taxon>
        <taxon>Streptomycetaceae</taxon>
        <taxon>Streptomyces</taxon>
    </lineage>
</organism>
<dbReference type="SUPFAM" id="SSF53098">
    <property type="entry name" value="Ribonuclease H-like"/>
    <property type="match status" value="1"/>
</dbReference>
<proteinExistence type="predicted"/>
<dbReference type="CDD" id="cd09279">
    <property type="entry name" value="RNase_HI_like"/>
    <property type="match status" value="1"/>
</dbReference>
<feature type="active site" description="Proton donor/acceptor" evidence="2">
    <location>
        <position position="296"/>
    </location>
</feature>
<name>A0A2T7TA59_9ACTN</name>
<feature type="binding site" evidence="3">
    <location>
        <position position="272"/>
    </location>
    <ligand>
        <name>substrate</name>
    </ligand>
</feature>
<feature type="region of interest" description="Disordered" evidence="4">
    <location>
        <begin position="227"/>
        <end position="246"/>
    </location>
</feature>
<dbReference type="GO" id="GO:0005737">
    <property type="term" value="C:cytoplasm"/>
    <property type="evidence" value="ECO:0007669"/>
    <property type="project" value="TreeGrafter"/>
</dbReference>
<dbReference type="PIRSF" id="PIRSF036922">
    <property type="entry name" value="RNaseH_PGAM"/>
    <property type="match status" value="1"/>
</dbReference>
<feature type="region of interest" description="Disordered" evidence="4">
    <location>
        <begin position="164"/>
        <end position="203"/>
    </location>
</feature>
<feature type="domain" description="RNase H type-1" evidence="5">
    <location>
        <begin position="1"/>
        <end position="140"/>
    </location>
</feature>
<dbReference type="AlphaFoldDB" id="A0A2T7TA59"/>
<feature type="compositionally biased region" description="Low complexity" evidence="4">
    <location>
        <begin position="178"/>
        <end position="203"/>
    </location>
</feature>